<evidence type="ECO:0000313" key="9">
    <source>
        <dbReference type="Proteomes" id="UP000718451"/>
    </source>
</evidence>
<dbReference type="EC" id="3.2.1.78" evidence="2"/>
<dbReference type="InterPro" id="IPR017853">
    <property type="entry name" value="GH"/>
</dbReference>
<evidence type="ECO:0000256" key="6">
    <source>
        <dbReference type="SAM" id="SignalP"/>
    </source>
</evidence>
<keyword evidence="6" id="KW-0732">Signal</keyword>
<accession>A0ABX1GLD5</accession>
<reference evidence="8 9" key="1">
    <citation type="submission" date="2020-04" db="EMBL/GenBank/DDBJ databases">
        <authorList>
            <person name="Yoon J."/>
        </authorList>
    </citation>
    <scope>NUCLEOTIDE SEQUENCE [LARGE SCALE GENOMIC DNA]</scope>
    <source>
        <strain evidence="8 9">DJ-13</strain>
    </source>
</reference>
<dbReference type="RefSeq" id="WP_168550949.1">
    <property type="nucleotide sequence ID" value="NZ_JAAWWL010000001.1"/>
</dbReference>
<protein>
    <recommendedName>
        <fullName evidence="2">mannan endo-1,4-beta-mannosidase</fullName>
        <ecNumber evidence="2">3.2.1.78</ecNumber>
    </recommendedName>
</protein>
<evidence type="ECO:0000256" key="1">
    <source>
        <dbReference type="ARBA" id="ARBA00001678"/>
    </source>
</evidence>
<evidence type="ECO:0000256" key="3">
    <source>
        <dbReference type="ARBA" id="ARBA00022801"/>
    </source>
</evidence>
<dbReference type="PANTHER" id="PTHR31451">
    <property type="match status" value="1"/>
</dbReference>
<dbReference type="InterPro" id="IPR045053">
    <property type="entry name" value="MAN-like"/>
</dbReference>
<evidence type="ECO:0000313" key="8">
    <source>
        <dbReference type="EMBL" id="NKI30712.1"/>
    </source>
</evidence>
<dbReference type="Gene3D" id="3.20.20.80">
    <property type="entry name" value="Glycosidases"/>
    <property type="match status" value="1"/>
</dbReference>
<feature type="domain" description="Glycoside hydrolase family 5" evidence="7">
    <location>
        <begin position="56"/>
        <end position="277"/>
    </location>
</feature>
<name>A0ABX1GLD5_9FLAO</name>
<dbReference type="Proteomes" id="UP000718451">
    <property type="component" value="Unassembled WGS sequence"/>
</dbReference>
<dbReference type="EMBL" id="JAAWWL010000001">
    <property type="protein sequence ID" value="NKI30712.1"/>
    <property type="molecule type" value="Genomic_DNA"/>
</dbReference>
<comment type="catalytic activity">
    <reaction evidence="1">
        <text>Random hydrolysis of (1-&gt;4)-beta-D-mannosidic linkages in mannans, galactomannans and glucomannans.</text>
        <dbReference type="EC" id="3.2.1.78"/>
    </reaction>
</comment>
<comment type="caution">
    <text evidence="8">The sequence shown here is derived from an EMBL/GenBank/DDBJ whole genome shotgun (WGS) entry which is preliminary data.</text>
</comment>
<dbReference type="InterPro" id="IPR001547">
    <property type="entry name" value="Glyco_hydro_5"/>
</dbReference>
<evidence type="ECO:0000256" key="2">
    <source>
        <dbReference type="ARBA" id="ARBA00012706"/>
    </source>
</evidence>
<evidence type="ECO:0000256" key="5">
    <source>
        <dbReference type="RuleBase" id="RU361153"/>
    </source>
</evidence>
<dbReference type="Pfam" id="PF00150">
    <property type="entry name" value="Cellulase"/>
    <property type="match status" value="1"/>
</dbReference>
<comment type="similarity">
    <text evidence="5">Belongs to the glycosyl hydrolase 5 (cellulase A) family.</text>
</comment>
<evidence type="ECO:0000259" key="7">
    <source>
        <dbReference type="Pfam" id="PF00150"/>
    </source>
</evidence>
<dbReference type="SUPFAM" id="SSF51445">
    <property type="entry name" value="(Trans)glycosidases"/>
    <property type="match status" value="1"/>
</dbReference>
<keyword evidence="9" id="KW-1185">Reference proteome</keyword>
<feature type="signal peptide" evidence="6">
    <location>
        <begin position="1"/>
        <end position="16"/>
    </location>
</feature>
<organism evidence="8 9">
    <name type="scientific">Croceivirga thetidis</name>
    <dbReference type="NCBI Taxonomy" id="2721623"/>
    <lineage>
        <taxon>Bacteria</taxon>
        <taxon>Pseudomonadati</taxon>
        <taxon>Bacteroidota</taxon>
        <taxon>Flavobacteriia</taxon>
        <taxon>Flavobacteriales</taxon>
        <taxon>Flavobacteriaceae</taxon>
        <taxon>Croceivirga</taxon>
    </lineage>
</organism>
<keyword evidence="3 5" id="KW-0378">Hydrolase</keyword>
<keyword evidence="4 5" id="KW-0326">Glycosidase</keyword>
<feature type="chain" id="PRO_5047150766" description="mannan endo-1,4-beta-mannosidase" evidence="6">
    <location>
        <begin position="17"/>
        <end position="324"/>
    </location>
</feature>
<sequence length="324" mass="38389">MRFLILLLIFSINSWAQTNEYKDFVRVLKIRGVNYYPQLSPWDTFGESFDANIFHEDFALIRNMGLNTIRIFIQYEDFNDETNIEEKINRLNTVMKIASKEGLQVMVTLFDFYGSYDKASLTENKKYLFRVVESLKNHANLLAWDIKNEPDLDFNSQGKETVIRWLKLIIEHLRKLDKRHPITIGWSNPESAINLLNQVDFVSFHYYRDLKNLPQDYMTLSNRSNKPMVLQEFGFSSFSGFLNFFSSSEKKQANYFKKASEILKEHSIPHLFWTLYDFEEIPDQVVGKKTRHQKKQMRFGIIGVNRNKKKAYRYLNHNLGLSNN</sequence>
<evidence type="ECO:0000256" key="4">
    <source>
        <dbReference type="ARBA" id="ARBA00023295"/>
    </source>
</evidence>
<proteinExistence type="inferred from homology"/>
<gene>
    <name evidence="8" type="ORF">HCU67_02065</name>
</gene>